<dbReference type="PANTHER" id="PTHR10631:SF3">
    <property type="entry name" value="TRNA (GUANINE(26)-N(2))-DIMETHYLTRANSFERASE"/>
    <property type="match status" value="1"/>
</dbReference>
<evidence type="ECO:0000256" key="2">
    <source>
        <dbReference type="ARBA" id="ARBA00022603"/>
    </source>
</evidence>
<keyword evidence="15" id="KW-1185">Reference proteome</keyword>
<feature type="region of interest" description="Disordered" evidence="13">
    <location>
        <begin position="626"/>
        <end position="645"/>
    </location>
</feature>
<evidence type="ECO:0000256" key="13">
    <source>
        <dbReference type="SAM" id="MobiDB-lite"/>
    </source>
</evidence>
<comment type="caution">
    <text evidence="14">The sequence shown here is derived from an EMBL/GenBank/DDBJ whole genome shotgun (WGS) entry which is preliminary data.</text>
</comment>
<dbReference type="GO" id="GO:0005634">
    <property type="term" value="C:nucleus"/>
    <property type="evidence" value="ECO:0007669"/>
    <property type="project" value="TreeGrafter"/>
</dbReference>
<comment type="catalytic activity">
    <reaction evidence="8">
        <text>guanosine(26) in tRNA + 2 S-adenosyl-L-methionine = N(2)-dimethylguanosine(26) in tRNA + 2 S-adenosyl-L-homocysteine + 2 H(+)</text>
        <dbReference type="Rhea" id="RHEA:43140"/>
        <dbReference type="Rhea" id="RHEA-COMP:10359"/>
        <dbReference type="Rhea" id="RHEA-COMP:10360"/>
        <dbReference type="ChEBI" id="CHEBI:15378"/>
        <dbReference type="ChEBI" id="CHEBI:57856"/>
        <dbReference type="ChEBI" id="CHEBI:59789"/>
        <dbReference type="ChEBI" id="CHEBI:74269"/>
        <dbReference type="ChEBI" id="CHEBI:74513"/>
        <dbReference type="EC" id="2.1.1.216"/>
    </reaction>
</comment>
<evidence type="ECO:0000256" key="6">
    <source>
        <dbReference type="ARBA" id="ARBA00022884"/>
    </source>
</evidence>
<dbReference type="GO" id="GO:0160104">
    <property type="term" value="F:tRNA (guanine(26)-N2)-dimethyltransferase activity"/>
    <property type="evidence" value="ECO:0007669"/>
    <property type="project" value="UniProtKB-EC"/>
</dbReference>
<evidence type="ECO:0000256" key="9">
    <source>
        <dbReference type="ARBA" id="ARBA00077143"/>
    </source>
</evidence>
<dbReference type="Gene3D" id="3.30.56.70">
    <property type="entry name" value="N2,N2-dimethylguanosine tRNA methyltransferase, C-terminal domain"/>
    <property type="match status" value="1"/>
</dbReference>
<dbReference type="EC" id="2.1.1.216" evidence="7"/>
<feature type="compositionally biased region" description="Basic residues" evidence="13">
    <location>
        <begin position="108"/>
        <end position="119"/>
    </location>
</feature>
<feature type="compositionally biased region" description="Basic and acidic residues" evidence="13">
    <location>
        <begin position="135"/>
        <end position="159"/>
    </location>
</feature>
<evidence type="ECO:0000256" key="7">
    <source>
        <dbReference type="ARBA" id="ARBA00039099"/>
    </source>
</evidence>
<dbReference type="Proteomes" id="UP000799536">
    <property type="component" value="Unassembled WGS sequence"/>
</dbReference>
<dbReference type="PANTHER" id="PTHR10631">
    <property type="entry name" value="N 2 ,N 2 -DIMETHYLGUANOSINE TRNA METHYLTRANSFERASE"/>
    <property type="match status" value="1"/>
</dbReference>
<dbReference type="GO" id="GO:0000049">
    <property type="term" value="F:tRNA binding"/>
    <property type="evidence" value="ECO:0007669"/>
    <property type="project" value="UniProtKB-UniRule"/>
</dbReference>
<keyword evidence="2 12" id="KW-0489">Methyltransferase</keyword>
<evidence type="ECO:0000256" key="1">
    <source>
        <dbReference type="ARBA" id="ARBA00022555"/>
    </source>
</evidence>
<protein>
    <recommendedName>
        <fullName evidence="7">tRNA (guanine(26)-N(2))-dimethyltransferase</fullName>
        <ecNumber evidence="7">2.1.1.216</ecNumber>
    </recommendedName>
    <alternativeName>
        <fullName evidence="10">tRNA 2,2-dimethylguanosine-26 methyltransferase</fullName>
    </alternativeName>
    <alternativeName>
        <fullName evidence="9">tRNA(guanine-26,N(2)-N(2)) methyltransferase</fullName>
    </alternativeName>
    <alternativeName>
        <fullName evidence="11">tRNA(m(2,2)G26)dimethyltransferase</fullName>
    </alternativeName>
</protein>
<keyword evidence="6 12" id="KW-0694">RNA-binding</keyword>
<evidence type="ECO:0000256" key="5">
    <source>
        <dbReference type="ARBA" id="ARBA00022694"/>
    </source>
</evidence>
<evidence type="ECO:0000256" key="8">
    <source>
        <dbReference type="ARBA" id="ARBA00051897"/>
    </source>
</evidence>
<name>A0A9P4MMJ2_9PLEO</name>
<accession>A0A9P4MMJ2</accession>
<dbReference type="InterPro" id="IPR002905">
    <property type="entry name" value="Trm1"/>
</dbReference>
<evidence type="ECO:0000256" key="4">
    <source>
        <dbReference type="ARBA" id="ARBA00022691"/>
    </source>
</evidence>
<organism evidence="14 15">
    <name type="scientific">Delitschia confertaspora ATCC 74209</name>
    <dbReference type="NCBI Taxonomy" id="1513339"/>
    <lineage>
        <taxon>Eukaryota</taxon>
        <taxon>Fungi</taxon>
        <taxon>Dikarya</taxon>
        <taxon>Ascomycota</taxon>
        <taxon>Pezizomycotina</taxon>
        <taxon>Dothideomycetes</taxon>
        <taxon>Pleosporomycetidae</taxon>
        <taxon>Pleosporales</taxon>
        <taxon>Delitschiaceae</taxon>
        <taxon>Delitschia</taxon>
    </lineage>
</organism>
<gene>
    <name evidence="14" type="ORF">GQ43DRAFT_422591</name>
</gene>
<dbReference type="InterPro" id="IPR029063">
    <property type="entry name" value="SAM-dependent_MTases_sf"/>
</dbReference>
<keyword evidence="3 12" id="KW-0808">Transferase</keyword>
<evidence type="ECO:0000313" key="14">
    <source>
        <dbReference type="EMBL" id="KAF2198354.1"/>
    </source>
</evidence>
<sequence>MASETTPEVTPRLGEGVASIDSAPQAGQSIHHRGIKYTTIKEGLAHILVPHGTPTSTDPKLSKEEHQKQQVFYNPIQQFNRDLSVLAIKAFGEDLVARKKVQAEKAQKRNAAKLKRKQQRRAESELTAQNVVEAAAEKLREDVGQDERESSTKRTREEAGQDESASPSKRMRVEVSGNPMASIDGGADDINGKEPKVPFRILDALSATGLRALRYAQEIPFTTSVTANDMSEKATNSIALNIQHNKLEDKIMVHTGNAIAYMYSFVDKTGFDIIDLDPYGTAAPFLDASVQAVTDGGMLCVTCTDSAIFASHGYLEKTYSQYGGLPLTGTACHEGGLRLILHAVASSAARYGLAIEPLLSLSIDYYVRIFVRVRKAPNDVKMLAGKTMVVYHCDNGCSATTQQFLARHKGIKNKNGDTIYKHSFAQAPSSGQYCDHCGTKTHLAGPMYGGPLHNPAFIKRILNSLPEVDDNTYPTKDRIEGMLHTAYQEMSFNAKDPQFNYAEMPENFLVPKMDPAELDNHPFFFVPSAISRVLKCSSPPTPAVRGALLHAGFKVTMSHCKPGSIKTTANWSQIWHIMREWVRQKSPLKNPLKENTAGRRIMDKTEAGETTAKEIDPQTEKGVDQAIETGNGTSEPAALHADAAPSESDVKFEVIFDEKLGKDHERGKYVRYQLAPRENWGPMARAK</sequence>
<dbReference type="Gene3D" id="3.40.50.150">
    <property type="entry name" value="Vaccinia Virus protein VP39"/>
    <property type="match status" value="1"/>
</dbReference>
<evidence type="ECO:0000256" key="3">
    <source>
        <dbReference type="ARBA" id="ARBA00022679"/>
    </source>
</evidence>
<keyword evidence="1 12" id="KW-0820">tRNA-binding</keyword>
<dbReference type="Pfam" id="PF02005">
    <property type="entry name" value="TRM"/>
    <property type="match status" value="2"/>
</dbReference>
<evidence type="ECO:0000256" key="12">
    <source>
        <dbReference type="PROSITE-ProRule" id="PRU00958"/>
    </source>
</evidence>
<evidence type="ECO:0000313" key="15">
    <source>
        <dbReference type="Proteomes" id="UP000799536"/>
    </source>
</evidence>
<dbReference type="AlphaFoldDB" id="A0A9P4MMJ2"/>
<evidence type="ECO:0000256" key="11">
    <source>
        <dbReference type="ARBA" id="ARBA00083299"/>
    </source>
</evidence>
<dbReference type="PROSITE" id="PS51626">
    <property type="entry name" value="SAM_MT_TRM1"/>
    <property type="match status" value="1"/>
</dbReference>
<feature type="region of interest" description="Disordered" evidence="13">
    <location>
        <begin position="1"/>
        <end position="30"/>
    </location>
</feature>
<comment type="similarity">
    <text evidence="12">Belongs to the class I-like SAM-binding methyltransferase superfamily. Trm1 family.</text>
</comment>
<dbReference type="SUPFAM" id="SSF53335">
    <property type="entry name" value="S-adenosyl-L-methionine-dependent methyltransferases"/>
    <property type="match status" value="1"/>
</dbReference>
<proteinExistence type="inferred from homology"/>
<keyword evidence="4 12" id="KW-0949">S-adenosyl-L-methionine</keyword>
<dbReference type="NCBIfam" id="TIGR00308">
    <property type="entry name" value="TRM1"/>
    <property type="match status" value="1"/>
</dbReference>
<reference evidence="14" key="1">
    <citation type="journal article" date="2020" name="Stud. Mycol.">
        <title>101 Dothideomycetes genomes: a test case for predicting lifestyles and emergence of pathogens.</title>
        <authorList>
            <person name="Haridas S."/>
            <person name="Albert R."/>
            <person name="Binder M."/>
            <person name="Bloem J."/>
            <person name="Labutti K."/>
            <person name="Salamov A."/>
            <person name="Andreopoulos B."/>
            <person name="Baker S."/>
            <person name="Barry K."/>
            <person name="Bills G."/>
            <person name="Bluhm B."/>
            <person name="Cannon C."/>
            <person name="Castanera R."/>
            <person name="Culley D."/>
            <person name="Daum C."/>
            <person name="Ezra D."/>
            <person name="Gonzalez J."/>
            <person name="Henrissat B."/>
            <person name="Kuo A."/>
            <person name="Liang C."/>
            <person name="Lipzen A."/>
            <person name="Lutzoni F."/>
            <person name="Magnuson J."/>
            <person name="Mondo S."/>
            <person name="Nolan M."/>
            <person name="Ohm R."/>
            <person name="Pangilinan J."/>
            <person name="Park H.-J."/>
            <person name="Ramirez L."/>
            <person name="Alfaro M."/>
            <person name="Sun H."/>
            <person name="Tritt A."/>
            <person name="Yoshinaga Y."/>
            <person name="Zwiers L.-H."/>
            <person name="Turgeon B."/>
            <person name="Goodwin S."/>
            <person name="Spatafora J."/>
            <person name="Crous P."/>
            <person name="Grigoriev I."/>
        </authorList>
    </citation>
    <scope>NUCLEOTIDE SEQUENCE</scope>
    <source>
        <strain evidence="14">ATCC 74209</strain>
    </source>
</reference>
<dbReference type="InterPro" id="IPR042296">
    <property type="entry name" value="tRNA_met_Trm1_C"/>
</dbReference>
<dbReference type="EMBL" id="ML994150">
    <property type="protein sequence ID" value="KAF2198354.1"/>
    <property type="molecule type" value="Genomic_DNA"/>
</dbReference>
<keyword evidence="5 12" id="KW-0819">tRNA processing</keyword>
<evidence type="ECO:0000256" key="10">
    <source>
        <dbReference type="ARBA" id="ARBA00082896"/>
    </source>
</evidence>
<feature type="region of interest" description="Disordered" evidence="13">
    <location>
        <begin position="107"/>
        <end position="191"/>
    </location>
</feature>
<dbReference type="OrthoDB" id="6349953at2759"/>
<dbReference type="FunFam" id="3.30.56.70:FF:000001">
    <property type="entry name" value="tRNA (guanine(26)-N(2))-dimethyltransferase"/>
    <property type="match status" value="1"/>
</dbReference>
<dbReference type="GO" id="GO:0002940">
    <property type="term" value="P:tRNA N2-guanine methylation"/>
    <property type="evidence" value="ECO:0007669"/>
    <property type="project" value="TreeGrafter"/>
</dbReference>